<organism evidence="1 2">
    <name type="scientific">Hydnum rufescens UP504</name>
    <dbReference type="NCBI Taxonomy" id="1448309"/>
    <lineage>
        <taxon>Eukaryota</taxon>
        <taxon>Fungi</taxon>
        <taxon>Dikarya</taxon>
        <taxon>Basidiomycota</taxon>
        <taxon>Agaricomycotina</taxon>
        <taxon>Agaricomycetes</taxon>
        <taxon>Cantharellales</taxon>
        <taxon>Hydnaceae</taxon>
        <taxon>Hydnum</taxon>
    </lineage>
</organism>
<comment type="caution">
    <text evidence="1">The sequence shown here is derived from an EMBL/GenBank/DDBJ whole genome shotgun (WGS) entry which is preliminary data.</text>
</comment>
<dbReference type="Proteomes" id="UP000886523">
    <property type="component" value="Unassembled WGS sequence"/>
</dbReference>
<evidence type="ECO:0000313" key="2">
    <source>
        <dbReference type="Proteomes" id="UP000886523"/>
    </source>
</evidence>
<dbReference type="OrthoDB" id="2322499at2759"/>
<accession>A0A9P6B1S1</accession>
<gene>
    <name evidence="1" type="ORF">BS47DRAFT_1341415</name>
</gene>
<dbReference type="AlphaFoldDB" id="A0A9P6B1S1"/>
<dbReference type="EMBL" id="MU128944">
    <property type="protein sequence ID" value="KAF9516071.1"/>
    <property type="molecule type" value="Genomic_DNA"/>
</dbReference>
<keyword evidence="2" id="KW-1185">Reference proteome</keyword>
<reference evidence="1" key="1">
    <citation type="journal article" date="2020" name="Nat. Commun.">
        <title>Large-scale genome sequencing of mycorrhizal fungi provides insights into the early evolution of symbiotic traits.</title>
        <authorList>
            <person name="Miyauchi S."/>
            <person name="Kiss E."/>
            <person name="Kuo A."/>
            <person name="Drula E."/>
            <person name="Kohler A."/>
            <person name="Sanchez-Garcia M."/>
            <person name="Morin E."/>
            <person name="Andreopoulos B."/>
            <person name="Barry K.W."/>
            <person name="Bonito G."/>
            <person name="Buee M."/>
            <person name="Carver A."/>
            <person name="Chen C."/>
            <person name="Cichocki N."/>
            <person name="Clum A."/>
            <person name="Culley D."/>
            <person name="Crous P.W."/>
            <person name="Fauchery L."/>
            <person name="Girlanda M."/>
            <person name="Hayes R.D."/>
            <person name="Keri Z."/>
            <person name="LaButti K."/>
            <person name="Lipzen A."/>
            <person name="Lombard V."/>
            <person name="Magnuson J."/>
            <person name="Maillard F."/>
            <person name="Murat C."/>
            <person name="Nolan M."/>
            <person name="Ohm R.A."/>
            <person name="Pangilinan J."/>
            <person name="Pereira M.F."/>
            <person name="Perotto S."/>
            <person name="Peter M."/>
            <person name="Pfister S."/>
            <person name="Riley R."/>
            <person name="Sitrit Y."/>
            <person name="Stielow J.B."/>
            <person name="Szollosi G."/>
            <person name="Zifcakova L."/>
            <person name="Stursova M."/>
            <person name="Spatafora J.W."/>
            <person name="Tedersoo L."/>
            <person name="Vaario L.M."/>
            <person name="Yamada A."/>
            <person name="Yan M."/>
            <person name="Wang P."/>
            <person name="Xu J."/>
            <person name="Bruns T."/>
            <person name="Baldrian P."/>
            <person name="Vilgalys R."/>
            <person name="Dunand C."/>
            <person name="Henrissat B."/>
            <person name="Grigoriev I.V."/>
            <person name="Hibbett D."/>
            <person name="Nagy L.G."/>
            <person name="Martin F.M."/>
        </authorList>
    </citation>
    <scope>NUCLEOTIDE SEQUENCE</scope>
    <source>
        <strain evidence="1">UP504</strain>
    </source>
</reference>
<protein>
    <submittedName>
        <fullName evidence="1">Uncharacterized protein</fullName>
    </submittedName>
</protein>
<proteinExistence type="predicted"/>
<evidence type="ECO:0000313" key="1">
    <source>
        <dbReference type="EMBL" id="KAF9516071.1"/>
    </source>
</evidence>
<feature type="non-terminal residue" evidence="1">
    <location>
        <position position="1"/>
    </location>
</feature>
<name>A0A9P6B1S1_9AGAM</name>
<sequence length="311" mass="35964">RLETMNNLGHHLVFEPQGSKPLSSKVSSIASETRTLRKRKERIAHMDLDLFEDAYQATDPDFSIEWPRSKKRKARKGATVSDKPKLRKKGKLASLLLIMPVEVLCEFSFPIGFNSCRLRAKIFALFLLHPSAATIWRAARLQIVDLPDIHDDLTEQQFANLLFGSVCNVRLREAMRKRTGSESKLDTPSLCGLDPNYSPFVFSLYDAHLLGRFQSRRYRGHVMDTRKAKAMDPTAEGKVYQDYIETGMKLFEHAKACRRWQEAKDAERAKELDKFRQERLVKRIGWSDSIVENIRWHGFPTMNRSRHLTES</sequence>
<feature type="non-terminal residue" evidence="1">
    <location>
        <position position="311"/>
    </location>
</feature>